<accession>A0A392RDN7</accession>
<dbReference type="GO" id="GO:0010044">
    <property type="term" value="P:response to aluminum ion"/>
    <property type="evidence" value="ECO:0007669"/>
    <property type="project" value="TreeGrafter"/>
</dbReference>
<keyword evidence="3" id="KW-1185">Reference proteome</keyword>
<name>A0A392RDN7_9FABA</name>
<dbReference type="Proteomes" id="UP000265520">
    <property type="component" value="Unassembled WGS sequence"/>
</dbReference>
<feature type="transmembrane region" description="Helical" evidence="1">
    <location>
        <begin position="16"/>
        <end position="36"/>
    </location>
</feature>
<dbReference type="Pfam" id="PF03649">
    <property type="entry name" value="UPF0014"/>
    <property type="match status" value="1"/>
</dbReference>
<dbReference type="EMBL" id="LXQA010206630">
    <property type="protein sequence ID" value="MCI33695.1"/>
    <property type="molecule type" value="Genomic_DNA"/>
</dbReference>
<dbReference type="AlphaFoldDB" id="A0A392RDN7"/>
<sequence length="49" mass="5444">MFVLVALSVFPFTPRYIIPVAGMMVGNSMTVTGVTMKRLRDDIKAQINL</sequence>
<reference evidence="2 3" key="1">
    <citation type="journal article" date="2018" name="Front. Plant Sci.">
        <title>Red Clover (Trifolium pratense) and Zigzag Clover (T. medium) - A Picture of Genomic Similarities and Differences.</title>
        <authorList>
            <person name="Dluhosova J."/>
            <person name="Istvanek J."/>
            <person name="Nedelnik J."/>
            <person name="Repkova J."/>
        </authorList>
    </citation>
    <scope>NUCLEOTIDE SEQUENCE [LARGE SCALE GENOMIC DNA]</scope>
    <source>
        <strain evidence="3">cv. 10/8</strain>
        <tissue evidence="2">Leaf</tissue>
    </source>
</reference>
<comment type="caution">
    <text evidence="2">The sequence shown here is derived from an EMBL/GenBank/DDBJ whole genome shotgun (WGS) entry which is preliminary data.</text>
</comment>
<dbReference type="PANTHER" id="PTHR30028">
    <property type="entry name" value="UPF0014 INNER MEMBRANE PROTEIN YBBM-RELATED"/>
    <property type="match status" value="1"/>
</dbReference>
<keyword evidence="1" id="KW-0472">Membrane</keyword>
<organism evidence="2 3">
    <name type="scientific">Trifolium medium</name>
    <dbReference type="NCBI Taxonomy" id="97028"/>
    <lineage>
        <taxon>Eukaryota</taxon>
        <taxon>Viridiplantae</taxon>
        <taxon>Streptophyta</taxon>
        <taxon>Embryophyta</taxon>
        <taxon>Tracheophyta</taxon>
        <taxon>Spermatophyta</taxon>
        <taxon>Magnoliopsida</taxon>
        <taxon>eudicotyledons</taxon>
        <taxon>Gunneridae</taxon>
        <taxon>Pentapetalae</taxon>
        <taxon>rosids</taxon>
        <taxon>fabids</taxon>
        <taxon>Fabales</taxon>
        <taxon>Fabaceae</taxon>
        <taxon>Papilionoideae</taxon>
        <taxon>50 kb inversion clade</taxon>
        <taxon>NPAAA clade</taxon>
        <taxon>Hologalegina</taxon>
        <taxon>IRL clade</taxon>
        <taxon>Trifolieae</taxon>
        <taxon>Trifolium</taxon>
    </lineage>
</organism>
<evidence type="ECO:0000313" key="3">
    <source>
        <dbReference type="Proteomes" id="UP000265520"/>
    </source>
</evidence>
<keyword evidence="1" id="KW-1133">Transmembrane helix</keyword>
<evidence type="ECO:0000313" key="2">
    <source>
        <dbReference type="EMBL" id="MCI33695.1"/>
    </source>
</evidence>
<dbReference type="GO" id="GO:0005886">
    <property type="term" value="C:plasma membrane"/>
    <property type="evidence" value="ECO:0007669"/>
    <property type="project" value="TreeGrafter"/>
</dbReference>
<keyword evidence="1" id="KW-0812">Transmembrane</keyword>
<proteinExistence type="predicted"/>
<dbReference type="InterPro" id="IPR005226">
    <property type="entry name" value="UPF0014_fam"/>
</dbReference>
<feature type="non-terminal residue" evidence="2">
    <location>
        <position position="49"/>
    </location>
</feature>
<protein>
    <submittedName>
        <fullName evidence="2">Protein aluminum sensitive 3-like</fullName>
    </submittedName>
</protein>
<dbReference type="PANTHER" id="PTHR30028:SF1">
    <property type="entry name" value="ALUMINUM SENSITIVE-LIKE PROTEIN"/>
    <property type="match status" value="1"/>
</dbReference>
<evidence type="ECO:0000256" key="1">
    <source>
        <dbReference type="SAM" id="Phobius"/>
    </source>
</evidence>